<dbReference type="PROSITE" id="PS00950">
    <property type="entry name" value="BACTERIAL_OPSIN_1"/>
    <property type="match status" value="1"/>
</dbReference>
<dbReference type="Pfam" id="PF01036">
    <property type="entry name" value="Bac_rhodopsin"/>
    <property type="match status" value="1"/>
</dbReference>
<dbReference type="SUPFAM" id="SSF81321">
    <property type="entry name" value="Family A G protein-coupled receptor-like"/>
    <property type="match status" value="1"/>
</dbReference>
<evidence type="ECO:0000256" key="10">
    <source>
        <dbReference type="ARBA" id="ARBA00023170"/>
    </source>
</evidence>
<feature type="chain" id="PRO_5002668487" evidence="13">
    <location>
        <begin position="18"/>
        <end position="243"/>
    </location>
</feature>
<evidence type="ECO:0000256" key="1">
    <source>
        <dbReference type="ARBA" id="ARBA00004141"/>
    </source>
</evidence>
<proteinExistence type="inferred from homology"/>
<keyword evidence="7 12" id="KW-1133">Transmembrane helix</keyword>
<feature type="transmembrane region" description="Helical" evidence="12">
    <location>
        <begin position="217"/>
        <end position="238"/>
    </location>
</feature>
<feature type="transmembrane region" description="Helical" evidence="12">
    <location>
        <begin position="185"/>
        <end position="205"/>
    </location>
</feature>
<evidence type="ECO:0000256" key="4">
    <source>
        <dbReference type="ARBA" id="ARBA00022606"/>
    </source>
</evidence>
<comment type="similarity">
    <text evidence="2">Belongs to the archaeal/bacterial/fungal opsin family.</text>
</comment>
<dbReference type="AlphaFoldDB" id="A4GJ77"/>
<name>A4GJ77_9BACT</name>
<evidence type="ECO:0000256" key="13">
    <source>
        <dbReference type="SAM" id="SignalP"/>
    </source>
</evidence>
<dbReference type="GO" id="GO:0010461">
    <property type="term" value="F:light-activated monoatomic ion channel activity"/>
    <property type="evidence" value="ECO:0007669"/>
    <property type="project" value="InterPro"/>
</dbReference>
<reference evidence="14" key="1">
    <citation type="journal article" date="2007" name="Environ. Microbiol.">
        <title>Proteorhodopsin photosystem gene clusters exhibit co-evolutionary trends and shared ancestry among diverse marine microbial phyla.</title>
        <authorList>
            <person name="McCarren J."/>
            <person name="Delong E.F."/>
        </authorList>
    </citation>
    <scope>NUCLEOTIDE SEQUENCE</scope>
</reference>
<dbReference type="InterPro" id="IPR001425">
    <property type="entry name" value="Arc/bac/fun_rhodopsins"/>
</dbReference>
<dbReference type="PIRSF" id="PIRSF038142">
    <property type="entry name" value="Rhodopsin_bac_prd"/>
    <property type="match status" value="1"/>
</dbReference>
<dbReference type="InterPro" id="IPR018229">
    <property type="entry name" value="Rhodopsin_retinal_BS"/>
</dbReference>
<feature type="transmembrane region" description="Helical" evidence="12">
    <location>
        <begin position="58"/>
        <end position="75"/>
    </location>
</feature>
<comment type="subcellular location">
    <subcellularLocation>
        <location evidence="1">Membrane</location>
        <topology evidence="1">Multi-pass membrane protein</topology>
    </subcellularLocation>
</comment>
<dbReference type="EMBL" id="EF107099">
    <property type="protein sequence ID" value="ABL97172.1"/>
    <property type="molecule type" value="Genomic_DNA"/>
</dbReference>
<organism evidence="14">
    <name type="scientific">uncultured marine bacterium EB0_49D07</name>
    <dbReference type="NCBI Taxonomy" id="415439"/>
    <lineage>
        <taxon>Bacteria</taxon>
        <taxon>environmental samples</taxon>
    </lineage>
</organism>
<keyword evidence="8 11" id="KW-0157">Chromophore</keyword>
<protein>
    <submittedName>
        <fullName evidence="14">Pop proteorhodopsin</fullName>
    </submittedName>
</protein>
<dbReference type="CDD" id="cd15242">
    <property type="entry name" value="7tm_Proteorhodopsin"/>
    <property type="match status" value="1"/>
</dbReference>
<feature type="signal peptide" evidence="13">
    <location>
        <begin position="1"/>
        <end position="17"/>
    </location>
</feature>
<keyword evidence="5 12" id="KW-0812">Transmembrane</keyword>
<dbReference type="GO" id="GO:0009881">
    <property type="term" value="F:photoreceptor activity"/>
    <property type="evidence" value="ECO:0007669"/>
    <property type="project" value="UniProtKB-KW"/>
</dbReference>
<keyword evidence="10" id="KW-0675">Receptor</keyword>
<feature type="transmembrane region" description="Helical" evidence="12">
    <location>
        <begin position="120"/>
        <end position="137"/>
    </location>
</feature>
<dbReference type="PANTHER" id="PTHR28286">
    <property type="match status" value="1"/>
</dbReference>
<evidence type="ECO:0000256" key="9">
    <source>
        <dbReference type="ARBA" id="ARBA00023136"/>
    </source>
</evidence>
<dbReference type="PANTHER" id="PTHR28286:SF2">
    <property type="entry name" value="BACTERIORHODOPSIN _OPSIN, NOPA (EUROFUNG)"/>
    <property type="match status" value="1"/>
</dbReference>
<feature type="modified residue" description="N6-(retinylidene)lysine" evidence="11">
    <location>
        <position position="227"/>
    </location>
</feature>
<evidence type="ECO:0000256" key="2">
    <source>
        <dbReference type="ARBA" id="ARBA00008130"/>
    </source>
</evidence>
<dbReference type="InterPro" id="IPR017402">
    <property type="entry name" value="Proteorhodopsin"/>
</dbReference>
<evidence type="ECO:0000256" key="8">
    <source>
        <dbReference type="ARBA" id="ARBA00022991"/>
    </source>
</evidence>
<dbReference type="GO" id="GO:0016020">
    <property type="term" value="C:membrane"/>
    <property type="evidence" value="ECO:0007669"/>
    <property type="project" value="UniProtKB-SubCell"/>
</dbReference>
<evidence type="ECO:0000256" key="6">
    <source>
        <dbReference type="ARBA" id="ARBA00022925"/>
    </source>
</evidence>
<keyword evidence="6 11" id="KW-0681">Retinal protein</keyword>
<evidence type="ECO:0000256" key="11">
    <source>
        <dbReference type="PIRSR" id="PIRSR038142-50"/>
    </source>
</evidence>
<keyword evidence="4" id="KW-0716">Sensory transduction</keyword>
<evidence type="ECO:0000256" key="5">
    <source>
        <dbReference type="ARBA" id="ARBA00022692"/>
    </source>
</evidence>
<feature type="transmembrane region" description="Helical" evidence="12">
    <location>
        <begin position="95"/>
        <end position="113"/>
    </location>
</feature>
<accession>A4GJ77</accession>
<evidence type="ECO:0000256" key="3">
    <source>
        <dbReference type="ARBA" id="ARBA00022543"/>
    </source>
</evidence>
<keyword evidence="9 12" id="KW-0472">Membrane</keyword>
<evidence type="ECO:0000313" key="14">
    <source>
        <dbReference type="EMBL" id="ABL97172.1"/>
    </source>
</evidence>
<evidence type="ECO:0000256" key="12">
    <source>
        <dbReference type="SAM" id="Phobius"/>
    </source>
</evidence>
<evidence type="ECO:0000256" key="7">
    <source>
        <dbReference type="ARBA" id="ARBA00022989"/>
    </source>
</evidence>
<keyword evidence="3" id="KW-0600">Photoreceptor protein</keyword>
<sequence>MKYFFALIGLISMPTFAADLQVSDTTGITFWLVTAAMLAATVFFFAERDTVKGKWKTSLSVAGLVTGIAFWHYLYMRGVWVDTGTSPTVYRYIDWLITVPLQIIEFYLILRVCTNVSSGVFWRLLGASLVMLIAGFMGETGMADSMICFVVGMAGWLYIIYEVFSGEAGKLNAASGNVAAQQAFSTIRLIVTVGWAIYPIGYFLGMGDSPDMAGANLIYNLADFVNKIAFGLAIWAAAQSDND</sequence>
<feature type="transmembrane region" description="Helical" evidence="12">
    <location>
        <begin position="143"/>
        <end position="164"/>
    </location>
</feature>
<dbReference type="GO" id="GO:0007602">
    <property type="term" value="P:phototransduction"/>
    <property type="evidence" value="ECO:0007669"/>
    <property type="project" value="UniProtKB-KW"/>
</dbReference>
<dbReference type="Gene3D" id="1.20.1070.10">
    <property type="entry name" value="Rhodopsin 7-helix transmembrane proteins"/>
    <property type="match status" value="1"/>
</dbReference>
<feature type="transmembrane region" description="Helical" evidence="12">
    <location>
        <begin position="27"/>
        <end position="46"/>
    </location>
</feature>
<keyword evidence="13" id="KW-0732">Signal</keyword>
<dbReference type="SMART" id="SM01021">
    <property type="entry name" value="Bac_rhodopsin"/>
    <property type="match status" value="1"/>
</dbReference>
<gene>
    <name evidence="14" type="ORF">MBMO_EB0-49D07.0015</name>
</gene>
<dbReference type="PRINTS" id="PR00251">
    <property type="entry name" value="BACTRLOPSIN"/>
</dbReference>
<comment type="PTM">
    <text evidence="11">Contains one covalently linked retinal chromophore.</text>
</comment>